<keyword evidence="11" id="KW-1185">Reference proteome</keyword>
<dbReference type="GO" id="GO:0005975">
    <property type="term" value="P:carbohydrate metabolic process"/>
    <property type="evidence" value="ECO:0007669"/>
    <property type="project" value="InterPro"/>
</dbReference>
<dbReference type="SUPFAM" id="SSF51445">
    <property type="entry name" value="(Trans)glycosidases"/>
    <property type="match status" value="1"/>
</dbReference>
<reference evidence="10 11" key="1">
    <citation type="submission" date="2021-03" db="EMBL/GenBank/DDBJ databases">
        <title>Fibrella sp. HMF5036 genome sequencing and assembly.</title>
        <authorList>
            <person name="Kang H."/>
            <person name="Kim H."/>
            <person name="Bae S."/>
            <person name="Joh K."/>
        </authorList>
    </citation>
    <scope>NUCLEOTIDE SEQUENCE [LARGE SCALE GENOMIC DNA]</scope>
    <source>
        <strain evidence="10 11">HMF5036</strain>
    </source>
</reference>
<dbReference type="GO" id="GO:0030203">
    <property type="term" value="P:glycosaminoglycan metabolic process"/>
    <property type="evidence" value="ECO:0007669"/>
    <property type="project" value="TreeGrafter"/>
</dbReference>
<dbReference type="PRINTS" id="PR00738">
    <property type="entry name" value="GLHYDRLASE20"/>
</dbReference>
<dbReference type="Gene3D" id="3.20.20.80">
    <property type="entry name" value="Glycosidases"/>
    <property type="match status" value="1"/>
</dbReference>
<gene>
    <name evidence="10" type="ORF">J2I48_09195</name>
</gene>
<dbReference type="PANTHER" id="PTHR22600">
    <property type="entry name" value="BETA-HEXOSAMINIDASE"/>
    <property type="match status" value="1"/>
</dbReference>
<feature type="signal peptide" evidence="7">
    <location>
        <begin position="1"/>
        <end position="24"/>
    </location>
</feature>
<dbReference type="EC" id="3.2.1.52" evidence="3"/>
<dbReference type="InterPro" id="IPR029018">
    <property type="entry name" value="Hex-like_dom2"/>
</dbReference>
<dbReference type="Gene3D" id="3.30.379.10">
    <property type="entry name" value="Chitobiase/beta-hexosaminidase domain 2-like"/>
    <property type="match status" value="1"/>
</dbReference>
<dbReference type="PANTHER" id="PTHR22600:SF57">
    <property type="entry name" value="BETA-N-ACETYLHEXOSAMINIDASE"/>
    <property type="match status" value="1"/>
</dbReference>
<comment type="similarity">
    <text evidence="2">Belongs to the glycosyl hydrolase 20 family.</text>
</comment>
<dbReference type="InterPro" id="IPR017853">
    <property type="entry name" value="GH"/>
</dbReference>
<comment type="catalytic activity">
    <reaction evidence="1">
        <text>Hydrolysis of terminal non-reducing N-acetyl-D-hexosamine residues in N-acetyl-beta-D-hexosaminides.</text>
        <dbReference type="EC" id="3.2.1.52"/>
    </reaction>
</comment>
<feature type="chain" id="PRO_5036792798" description="beta-N-acetylhexosaminidase" evidence="7">
    <location>
        <begin position="25"/>
        <end position="686"/>
    </location>
</feature>
<evidence type="ECO:0000256" key="7">
    <source>
        <dbReference type="SAM" id="SignalP"/>
    </source>
</evidence>
<dbReference type="EMBL" id="JAFMYU010000005">
    <property type="protein sequence ID" value="MBO0931167.1"/>
    <property type="molecule type" value="Genomic_DNA"/>
</dbReference>
<organism evidence="10 11">
    <name type="scientific">Fibrella aquatilis</name>
    <dbReference type="NCBI Taxonomy" id="2817059"/>
    <lineage>
        <taxon>Bacteria</taxon>
        <taxon>Pseudomonadati</taxon>
        <taxon>Bacteroidota</taxon>
        <taxon>Cytophagia</taxon>
        <taxon>Cytophagales</taxon>
        <taxon>Spirosomataceae</taxon>
        <taxon>Fibrella</taxon>
    </lineage>
</organism>
<evidence type="ECO:0000313" key="11">
    <source>
        <dbReference type="Proteomes" id="UP000664795"/>
    </source>
</evidence>
<dbReference type="Pfam" id="PF02838">
    <property type="entry name" value="Glyco_hydro_20b"/>
    <property type="match status" value="1"/>
</dbReference>
<evidence type="ECO:0000313" key="10">
    <source>
        <dbReference type="EMBL" id="MBO0931167.1"/>
    </source>
</evidence>
<name>A0A939G2K2_9BACT</name>
<evidence type="ECO:0000259" key="9">
    <source>
        <dbReference type="Pfam" id="PF02838"/>
    </source>
</evidence>
<evidence type="ECO:0000256" key="2">
    <source>
        <dbReference type="ARBA" id="ARBA00006285"/>
    </source>
</evidence>
<keyword evidence="7" id="KW-0732">Signal</keyword>
<feature type="active site" description="Proton donor" evidence="6">
    <location>
        <position position="300"/>
    </location>
</feature>
<accession>A0A939G2K2</accession>
<dbReference type="SUPFAM" id="SSF55545">
    <property type="entry name" value="beta-N-acetylhexosaminidase-like domain"/>
    <property type="match status" value="1"/>
</dbReference>
<keyword evidence="5" id="KW-0326">Glycosidase</keyword>
<dbReference type="AlphaFoldDB" id="A0A939G2K2"/>
<evidence type="ECO:0000256" key="5">
    <source>
        <dbReference type="ARBA" id="ARBA00023295"/>
    </source>
</evidence>
<dbReference type="InterPro" id="IPR015882">
    <property type="entry name" value="HEX_bac_N"/>
</dbReference>
<evidence type="ECO:0000256" key="1">
    <source>
        <dbReference type="ARBA" id="ARBA00001231"/>
    </source>
</evidence>
<sequence>MTFSRFRLALPGLLLVALFGSAQAQVMPQPVYMQRGQQRIALSQLSIRLPASMPARQQWIARMLLTYWQEQTGVPVPVKPTGNVTFQVTGTGGDLPKPGETAGPTSREAYHLRITRNGVAITANSAAGLFHAVQTLRQLVSGRGANAFLPEVSIDDWPAMPYRGFMWDCSHGGRPSVAGITRMIDQLARYKANQFYLYSESNLAIDGHPLIGEGMNFAKSDIDQIITYAHERFVEVVPHVNLYGHNHALLRTETYANLGMTPHGQSLDPTNPQAKVLVADIVRQVADWFPSPFVHVGFDEVWEVKQMAELAPARKIDPAAYYLDHLTYVNDLLRKRGKTVLFWHDIVDHYPALLDRFPKETVPVAWEYETDTARISHWLNPLVASHKTHFIQTGIDNERDVYPTKTSFDNIDALVSAGRRSGAAGYIGSLWNDAVQTLPQPAYPAMIYGVVSAWQDHQPDQAAFRKTLGQHMYPADSVSSRRLSQALDHLELAQLKLTAVPAFNEGTLTNAYVNPFGQPFLGSILPSLGLFRASRLEAETALATLIPLQQDQPDNLYVQSLVVSARLLDVVNRRFINAIQLNEKWEQLRQNPKLEIGNWLLFFDAGYASNGRTSELIDAWGELESPYAHVYQADYTNFRLQTVLNRFRYEQLFWRQIQLQMLEFYQRGFNPDKPMPTLSAYLGGAK</sequence>
<comment type="caution">
    <text evidence="10">The sequence shown here is derived from an EMBL/GenBank/DDBJ whole genome shotgun (WGS) entry which is preliminary data.</text>
</comment>
<evidence type="ECO:0000256" key="4">
    <source>
        <dbReference type="ARBA" id="ARBA00022801"/>
    </source>
</evidence>
<protein>
    <recommendedName>
        <fullName evidence="3">beta-N-acetylhexosaminidase</fullName>
        <ecNumber evidence="3">3.2.1.52</ecNumber>
    </recommendedName>
</protein>
<keyword evidence="4" id="KW-0378">Hydrolase</keyword>
<dbReference type="InterPro" id="IPR015883">
    <property type="entry name" value="Glyco_hydro_20_cat"/>
</dbReference>
<evidence type="ECO:0000256" key="6">
    <source>
        <dbReference type="PIRSR" id="PIRSR625705-1"/>
    </source>
</evidence>
<proteinExistence type="inferred from homology"/>
<dbReference type="GO" id="GO:0004563">
    <property type="term" value="F:beta-N-acetylhexosaminidase activity"/>
    <property type="evidence" value="ECO:0007669"/>
    <property type="project" value="UniProtKB-EC"/>
</dbReference>
<dbReference type="Proteomes" id="UP000664795">
    <property type="component" value="Unassembled WGS sequence"/>
</dbReference>
<evidence type="ECO:0000259" key="8">
    <source>
        <dbReference type="Pfam" id="PF00728"/>
    </source>
</evidence>
<dbReference type="InterPro" id="IPR025705">
    <property type="entry name" value="Beta_hexosaminidase_sua/sub"/>
</dbReference>
<feature type="domain" description="Glycoside hydrolase family 20 catalytic" evidence="8">
    <location>
        <begin position="161"/>
        <end position="383"/>
    </location>
</feature>
<evidence type="ECO:0000256" key="3">
    <source>
        <dbReference type="ARBA" id="ARBA00012663"/>
    </source>
</evidence>
<dbReference type="GO" id="GO:0016020">
    <property type="term" value="C:membrane"/>
    <property type="evidence" value="ECO:0007669"/>
    <property type="project" value="TreeGrafter"/>
</dbReference>
<feature type="domain" description="Beta-hexosaminidase bacterial type N-terminal" evidence="9">
    <location>
        <begin position="25"/>
        <end position="157"/>
    </location>
</feature>
<dbReference type="Pfam" id="PF00728">
    <property type="entry name" value="Glyco_hydro_20"/>
    <property type="match status" value="1"/>
</dbReference>
<dbReference type="RefSeq" id="WP_207335119.1">
    <property type="nucleotide sequence ID" value="NZ_JAFMYU010000005.1"/>
</dbReference>